<dbReference type="AlphaFoldDB" id="A0A061RD14"/>
<evidence type="ECO:0000256" key="1">
    <source>
        <dbReference type="SAM" id="MobiDB-lite"/>
    </source>
</evidence>
<dbReference type="PROSITE" id="PS50127">
    <property type="entry name" value="UBC_2"/>
    <property type="match status" value="1"/>
</dbReference>
<dbReference type="InterPro" id="IPR000608">
    <property type="entry name" value="UBC"/>
</dbReference>
<evidence type="ECO:0000259" key="2">
    <source>
        <dbReference type="PROSITE" id="PS50127"/>
    </source>
</evidence>
<dbReference type="CDD" id="cd23955">
    <property type="entry name" value="UBCc_invertebrate"/>
    <property type="match status" value="1"/>
</dbReference>
<accession>A0A061RD14</accession>
<dbReference type="Pfam" id="PF00179">
    <property type="entry name" value="UQ_con"/>
    <property type="match status" value="1"/>
</dbReference>
<dbReference type="SMART" id="SM00212">
    <property type="entry name" value="UBCc"/>
    <property type="match status" value="1"/>
</dbReference>
<reference evidence="3" key="1">
    <citation type="submission" date="2014-05" db="EMBL/GenBank/DDBJ databases">
        <title>The transcriptome of the halophilic microalga Tetraselmis sp. GSL018 isolated from the Great Salt Lake, Utah.</title>
        <authorList>
            <person name="Jinkerson R.E."/>
            <person name="D'Adamo S."/>
            <person name="Posewitz M.C."/>
        </authorList>
    </citation>
    <scope>NUCLEOTIDE SEQUENCE</scope>
    <source>
        <strain evidence="3">GSL018</strain>
    </source>
</reference>
<sequence length="531" mass="59892">MASNLSTASLRLQQELRELEQDPLPFAAAEPLDGDLFNWAVNFVALDGPWEGQKVHMHITFPTLYPSRPPRVEVKGFLRHPNVFGGYVCLDMLRTSVSEYSGWSSAYTVPALLHQLYGFLLADESVQQEHNNPVFKRQKLSAEPSSSGEAGICSCGFEELPLGATSSRSLETSEKTGAGEERASSRVEVASSLSEKNLFCFYSKARHDDGETVLGYPLDVVRFQDSRVKSIGLVGYDYLSLAAFAGSESVRRSAWNKPFNDWLPLYINPSHGSRALSVLPGVFENMLGRAHGHELPSTNAKLFFTLAKVMNSLVVELFVLEQRAKRHLCDAVVQGFFHLHHLLLAVTLRRGVPFIEAARSDLERFVRTRAARHKSQCPDLGLLLLKLLIVPTDAMPWGRFAPAFMRELFCRQVRWVRSGLPERTYGFDYFQPEWDCTHQHDRQRVAHHLQSMRVVALEAWFANAIARPSKAESAIKELSQIKASLDRENGQPGQEFCKAFWDMLKVLEGATQFQDYMDKMGIYPNPRPTQE</sequence>
<dbReference type="InterPro" id="IPR050113">
    <property type="entry name" value="Ub_conjugating_enzyme"/>
</dbReference>
<dbReference type="EMBL" id="GBEZ01016364">
    <property type="protein sequence ID" value="JAC69878.1"/>
    <property type="molecule type" value="Transcribed_RNA"/>
</dbReference>
<gene>
    <name evidence="3" type="ORF">TSPGSL018_5344</name>
</gene>
<protein>
    <submittedName>
        <fullName evidence="3">Ubiquitinconjugating enzyme subfamily protein</fullName>
    </submittedName>
</protein>
<feature type="region of interest" description="Disordered" evidence="1">
    <location>
        <begin position="166"/>
        <end position="186"/>
    </location>
</feature>
<feature type="non-terminal residue" evidence="3">
    <location>
        <position position="531"/>
    </location>
</feature>
<dbReference type="Gene3D" id="3.10.110.10">
    <property type="entry name" value="Ubiquitin Conjugating Enzyme"/>
    <property type="match status" value="1"/>
</dbReference>
<dbReference type="SUPFAM" id="SSF54495">
    <property type="entry name" value="UBC-like"/>
    <property type="match status" value="1"/>
</dbReference>
<evidence type="ECO:0000313" key="3">
    <source>
        <dbReference type="EMBL" id="JAC69878.1"/>
    </source>
</evidence>
<feature type="domain" description="UBC core" evidence="2">
    <location>
        <begin position="7"/>
        <end position="165"/>
    </location>
</feature>
<name>A0A061RD14_9CHLO</name>
<feature type="compositionally biased region" description="Basic and acidic residues" evidence="1">
    <location>
        <begin position="171"/>
        <end position="185"/>
    </location>
</feature>
<proteinExistence type="predicted"/>
<dbReference type="InterPro" id="IPR016135">
    <property type="entry name" value="UBQ-conjugating_enzyme/RWD"/>
</dbReference>
<dbReference type="PANTHER" id="PTHR24067">
    <property type="entry name" value="UBIQUITIN-CONJUGATING ENZYME E2"/>
    <property type="match status" value="1"/>
</dbReference>
<organism evidence="3">
    <name type="scientific">Tetraselmis sp. GSL018</name>
    <dbReference type="NCBI Taxonomy" id="582737"/>
    <lineage>
        <taxon>Eukaryota</taxon>
        <taxon>Viridiplantae</taxon>
        <taxon>Chlorophyta</taxon>
        <taxon>core chlorophytes</taxon>
        <taxon>Chlorodendrophyceae</taxon>
        <taxon>Chlorodendrales</taxon>
        <taxon>Chlorodendraceae</taxon>
        <taxon>Tetraselmis</taxon>
    </lineage>
</organism>